<evidence type="ECO:0000313" key="1">
    <source>
        <dbReference type="EMBL" id="CAH2067250.1"/>
    </source>
</evidence>
<keyword evidence="2" id="KW-1185">Reference proteome</keyword>
<feature type="non-terminal residue" evidence="1">
    <location>
        <position position="77"/>
    </location>
</feature>
<accession>A0ABN8IXX5</accession>
<evidence type="ECO:0000313" key="2">
    <source>
        <dbReference type="Proteomes" id="UP000837857"/>
    </source>
</evidence>
<proteinExistence type="predicted"/>
<protein>
    <submittedName>
        <fullName evidence="1">Uncharacterized protein</fullName>
    </submittedName>
</protein>
<dbReference type="Proteomes" id="UP000837857">
    <property type="component" value="Chromosome 4"/>
</dbReference>
<reference evidence="1" key="1">
    <citation type="submission" date="2022-03" db="EMBL/GenBank/DDBJ databases">
        <authorList>
            <person name="Martin H S."/>
        </authorList>
    </citation>
    <scope>NUCLEOTIDE SEQUENCE</scope>
</reference>
<organism evidence="1 2">
    <name type="scientific">Iphiclides podalirius</name>
    <name type="common">scarce swallowtail</name>
    <dbReference type="NCBI Taxonomy" id="110791"/>
    <lineage>
        <taxon>Eukaryota</taxon>
        <taxon>Metazoa</taxon>
        <taxon>Ecdysozoa</taxon>
        <taxon>Arthropoda</taxon>
        <taxon>Hexapoda</taxon>
        <taxon>Insecta</taxon>
        <taxon>Pterygota</taxon>
        <taxon>Neoptera</taxon>
        <taxon>Endopterygota</taxon>
        <taxon>Lepidoptera</taxon>
        <taxon>Glossata</taxon>
        <taxon>Ditrysia</taxon>
        <taxon>Papilionoidea</taxon>
        <taxon>Papilionidae</taxon>
        <taxon>Papilioninae</taxon>
        <taxon>Iphiclides</taxon>
    </lineage>
</organism>
<sequence>MSEINAPIVSEKVVTEEIGLRIPLIFLRIREAHGGRAVVASYARIYRSARQFAGQSPAEARRNATYDCAELSADINP</sequence>
<name>A0ABN8IXX5_9NEOP</name>
<dbReference type="EMBL" id="OW152816">
    <property type="protein sequence ID" value="CAH2067250.1"/>
    <property type="molecule type" value="Genomic_DNA"/>
</dbReference>
<gene>
    <name evidence="1" type="ORF">IPOD504_LOCUS13794</name>
</gene>